<sequence>MQRYASVIRIPQSHREQFERHHANVWPEVLKVLHDCNIRNFSMYRYGELLFEYLEYVGNDFASDMKKASENPKNIEWRNLIAPLLERVEEATPSEHWHIIPEVFHVD</sequence>
<dbReference type="EMBL" id="CAEZZS010000042">
    <property type="protein sequence ID" value="CAB4779839.1"/>
    <property type="molecule type" value="Genomic_DNA"/>
</dbReference>
<dbReference type="InterPro" id="IPR008000">
    <property type="entry name" value="Rham/fucose_mutarotase"/>
</dbReference>
<protein>
    <submittedName>
        <fullName evidence="2">Unannotated protein</fullName>
    </submittedName>
</protein>
<accession>A0A6J6NRJ1</accession>
<dbReference type="AlphaFoldDB" id="A0A6J6NRJ1"/>
<reference evidence="2" key="1">
    <citation type="submission" date="2020-05" db="EMBL/GenBank/DDBJ databases">
        <authorList>
            <person name="Chiriac C."/>
            <person name="Salcher M."/>
            <person name="Ghai R."/>
            <person name="Kavagutti S V."/>
        </authorList>
    </citation>
    <scope>NUCLEOTIDE SEQUENCE</scope>
</reference>
<dbReference type="EMBL" id="CAFBLI010000033">
    <property type="protein sequence ID" value="CAB4864566.1"/>
    <property type="molecule type" value="Genomic_DNA"/>
</dbReference>
<dbReference type="SUPFAM" id="SSF54909">
    <property type="entry name" value="Dimeric alpha+beta barrel"/>
    <property type="match status" value="1"/>
</dbReference>
<dbReference type="PANTHER" id="PTHR34389">
    <property type="entry name" value="L-RHAMNOSE MUTAROTASE"/>
    <property type="match status" value="1"/>
</dbReference>
<name>A0A6J6NRJ1_9ZZZZ</name>
<dbReference type="EMBL" id="CAEZXH010000069">
    <property type="protein sequence ID" value="CAB4689219.1"/>
    <property type="molecule type" value="Genomic_DNA"/>
</dbReference>
<dbReference type="Gene3D" id="3.30.70.100">
    <property type="match status" value="1"/>
</dbReference>
<evidence type="ECO:0000313" key="2">
    <source>
        <dbReference type="EMBL" id="CAB4689219.1"/>
    </source>
</evidence>
<evidence type="ECO:0000313" key="4">
    <source>
        <dbReference type="EMBL" id="CAB4864566.1"/>
    </source>
</evidence>
<dbReference type="InterPro" id="IPR011008">
    <property type="entry name" value="Dimeric_a/b-barrel"/>
</dbReference>
<organism evidence="2">
    <name type="scientific">freshwater metagenome</name>
    <dbReference type="NCBI Taxonomy" id="449393"/>
    <lineage>
        <taxon>unclassified sequences</taxon>
        <taxon>metagenomes</taxon>
        <taxon>ecological metagenomes</taxon>
    </lineage>
</organism>
<dbReference type="Pfam" id="PF05336">
    <property type="entry name" value="rhaM"/>
    <property type="match status" value="1"/>
</dbReference>
<dbReference type="EMBL" id="CAEZUJ010000067">
    <property type="protein sequence ID" value="CAB4607099.1"/>
    <property type="molecule type" value="Genomic_DNA"/>
</dbReference>
<evidence type="ECO:0000313" key="1">
    <source>
        <dbReference type="EMBL" id="CAB4607099.1"/>
    </source>
</evidence>
<dbReference type="PANTHER" id="PTHR34389:SF2">
    <property type="entry name" value="L-RHAMNOSE MUTAROTASE"/>
    <property type="match status" value="1"/>
</dbReference>
<proteinExistence type="predicted"/>
<gene>
    <name evidence="1" type="ORF">UFOPK1811_01192</name>
    <name evidence="2" type="ORF">UFOPK2360_01039</name>
    <name evidence="3" type="ORF">UFOPK2922_00950</name>
    <name evidence="4" type="ORF">UFOPK3306_00609</name>
</gene>
<evidence type="ECO:0000313" key="3">
    <source>
        <dbReference type="EMBL" id="CAB4779839.1"/>
    </source>
</evidence>
<dbReference type="GO" id="GO:0016857">
    <property type="term" value="F:racemase and epimerase activity, acting on carbohydrates and derivatives"/>
    <property type="evidence" value="ECO:0007669"/>
    <property type="project" value="InterPro"/>
</dbReference>